<gene>
    <name evidence="1" type="ordered locus">SNE_A09420</name>
</gene>
<dbReference type="EMBL" id="FR872582">
    <property type="protein sequence ID" value="CCB88819.1"/>
    <property type="molecule type" value="Genomic_DNA"/>
</dbReference>
<dbReference type="eggNOG" id="ENOG502ZWNB">
    <property type="taxonomic scope" value="Bacteria"/>
</dbReference>
<dbReference type="Proteomes" id="UP000000496">
    <property type="component" value="Chromosome gsn.131"/>
</dbReference>
<dbReference type="HOGENOM" id="CLU_828732_0_0_0"/>
<dbReference type="KEGG" id="sng:SNE_A09420"/>
<evidence type="ECO:0000313" key="2">
    <source>
        <dbReference type="Proteomes" id="UP000000496"/>
    </source>
</evidence>
<accession>F8L7S4</accession>
<reference key="1">
    <citation type="journal article" date="2011" name="Mol. Biol. Evol.">
        <title>Unity in variety -- the pan-genome of the Chlamydiae.</title>
        <authorList>
            <person name="Collingro A."/>
            <person name="Tischler P."/>
            <person name="Weinmaier T."/>
            <person name="Penz T."/>
            <person name="Heinz E."/>
            <person name="Brunham R.C."/>
            <person name="Read T.D."/>
            <person name="Bavoil P.M."/>
            <person name="Sachse K."/>
            <person name="Kahane S."/>
            <person name="Friedman M.G."/>
            <person name="Rattei T."/>
            <person name="Myers G.S.A."/>
            <person name="Horn M."/>
        </authorList>
    </citation>
    <scope>NUCLEOTIDE SEQUENCE</scope>
    <source>
        <strain>Z</strain>
    </source>
</reference>
<reference evidence="1 2" key="2">
    <citation type="journal article" date="2011" name="Mol. Biol. Evol.">
        <title>Unity in variety--the pan-genome of the Chlamydiae.</title>
        <authorList>
            <person name="Collingro A."/>
            <person name="Tischler P."/>
            <person name="Weinmaier T."/>
            <person name="Penz T."/>
            <person name="Heinz E."/>
            <person name="Brunham R.C."/>
            <person name="Read T.D."/>
            <person name="Bavoil P.M."/>
            <person name="Sachse K."/>
            <person name="Kahane S."/>
            <person name="Friedman M.G."/>
            <person name="Rattei T."/>
            <person name="Myers G.S."/>
            <person name="Horn M."/>
        </authorList>
    </citation>
    <scope>NUCLEOTIDE SEQUENCE [LARGE SCALE GENOMIC DNA]</scope>
    <source>
        <strain evidence="2">ATCC VR-1471 / Z</strain>
    </source>
</reference>
<organism evidence="1 2">
    <name type="scientific">Simkania negevensis (strain ATCC VR-1471 / DSM 27360 / Z)</name>
    <dbReference type="NCBI Taxonomy" id="331113"/>
    <lineage>
        <taxon>Bacteria</taxon>
        <taxon>Pseudomonadati</taxon>
        <taxon>Chlamydiota</taxon>
        <taxon>Chlamydiia</taxon>
        <taxon>Parachlamydiales</taxon>
        <taxon>Simkaniaceae</taxon>
        <taxon>Simkania</taxon>
    </lineage>
</organism>
<name>F8L7S4_SIMNZ</name>
<dbReference type="STRING" id="331113.SNE_A09420"/>
<dbReference type="AlphaFoldDB" id="F8L7S4"/>
<protein>
    <submittedName>
        <fullName evidence="1">Uncharacterized protein</fullName>
    </submittedName>
</protein>
<evidence type="ECO:0000313" key="1">
    <source>
        <dbReference type="EMBL" id="CCB88819.1"/>
    </source>
</evidence>
<proteinExistence type="predicted"/>
<keyword evidence="2" id="KW-1185">Reference proteome</keyword>
<sequence>MAAQIVLDQPEKCIQSFRKSSYDKFTVTVAQMTEFDLEGLKKDLSTLQLPNTVLVYTTGSDAKLEKSNRIESPVEIVILCSPEDRLKIEGQIDQFVKSRIHTIDQEPEWKPPFEDLSYCSCTKTVIPSRFMHKTALVGDQKTLDEMNEKFIKEVQGMSGDNRTKFRKKFVTLHTKQLSEVIKGTDTQDVDLAQGIISYSGKGRKATKYSLLRPIQYTLDLVLIDHIRQKKSMAPEQYAELITKMPKAVPEQIQYLFDRGFFPKLKQQDVTNLQAAYKLGLFYFHTGQHLFSVEPDKKPICFAIPDKEELIKAYKNTKEILAKM</sequence>